<organism evidence="1 2">
    <name type="scientific">Streptomyces inusitatus</name>
    <dbReference type="NCBI Taxonomy" id="68221"/>
    <lineage>
        <taxon>Bacteria</taxon>
        <taxon>Bacillati</taxon>
        <taxon>Actinomycetota</taxon>
        <taxon>Actinomycetes</taxon>
        <taxon>Kitasatosporales</taxon>
        <taxon>Streptomycetaceae</taxon>
        <taxon>Streptomyces</taxon>
    </lineage>
</organism>
<dbReference type="EMBL" id="BMWG01000013">
    <property type="protein sequence ID" value="GGZ41884.1"/>
    <property type="molecule type" value="Genomic_DNA"/>
</dbReference>
<proteinExistence type="predicted"/>
<dbReference type="Proteomes" id="UP000630936">
    <property type="component" value="Unassembled WGS sequence"/>
</dbReference>
<keyword evidence="2" id="KW-1185">Reference proteome</keyword>
<name>A0A918UXY6_9ACTN</name>
<evidence type="ECO:0000313" key="1">
    <source>
        <dbReference type="EMBL" id="GGZ41884.1"/>
    </source>
</evidence>
<protein>
    <submittedName>
        <fullName evidence="1">Uncharacterized protein</fullName>
    </submittedName>
</protein>
<gene>
    <name evidence="1" type="ORF">GCM10010387_40150</name>
</gene>
<evidence type="ECO:0000313" key="2">
    <source>
        <dbReference type="Proteomes" id="UP000630936"/>
    </source>
</evidence>
<comment type="caution">
    <text evidence="1">The sequence shown here is derived from an EMBL/GenBank/DDBJ whole genome shotgun (WGS) entry which is preliminary data.</text>
</comment>
<dbReference type="AlphaFoldDB" id="A0A918UXY6"/>
<reference evidence="1" key="2">
    <citation type="submission" date="2020-09" db="EMBL/GenBank/DDBJ databases">
        <authorList>
            <person name="Sun Q."/>
            <person name="Ohkuma M."/>
        </authorList>
    </citation>
    <scope>NUCLEOTIDE SEQUENCE</scope>
    <source>
        <strain evidence="1">JCM 4988</strain>
    </source>
</reference>
<sequence length="71" mass="7844">MSGVATGIRSRRDDREWSTGMCWLYCRMSEIPVLRLGPITAAGLETGMYGCEMCVAELEHMVKDAATGRDT</sequence>
<reference evidence="1" key="1">
    <citation type="journal article" date="2014" name="Int. J. Syst. Evol. Microbiol.">
        <title>Complete genome sequence of Corynebacterium casei LMG S-19264T (=DSM 44701T), isolated from a smear-ripened cheese.</title>
        <authorList>
            <consortium name="US DOE Joint Genome Institute (JGI-PGF)"/>
            <person name="Walter F."/>
            <person name="Albersmeier A."/>
            <person name="Kalinowski J."/>
            <person name="Ruckert C."/>
        </authorList>
    </citation>
    <scope>NUCLEOTIDE SEQUENCE</scope>
    <source>
        <strain evidence="1">JCM 4988</strain>
    </source>
</reference>
<dbReference type="RefSeq" id="WP_190124529.1">
    <property type="nucleotide sequence ID" value="NZ_BMWG01000013.1"/>
</dbReference>
<accession>A0A918UXY6</accession>